<comment type="caution">
    <text evidence="8">The sequence shown here is derived from an EMBL/GenBank/DDBJ whole genome shotgun (WGS) entry which is preliminary data.</text>
</comment>
<evidence type="ECO:0000256" key="5">
    <source>
        <dbReference type="RuleBase" id="RU000553"/>
    </source>
</evidence>
<dbReference type="PANTHER" id="PTHR47268:SF4">
    <property type="entry name" value="ACYLPHOSPHATASE"/>
    <property type="match status" value="1"/>
</dbReference>
<dbReference type="GO" id="GO:0003998">
    <property type="term" value="F:acylphosphatase activity"/>
    <property type="evidence" value="ECO:0007669"/>
    <property type="project" value="UniProtKB-EC"/>
</dbReference>
<dbReference type="EC" id="3.6.1.7" evidence="2 4"/>
<evidence type="ECO:0000256" key="4">
    <source>
        <dbReference type="PROSITE-ProRule" id="PRU00520"/>
    </source>
</evidence>
<proteinExistence type="inferred from homology"/>
<dbReference type="Gene3D" id="3.30.70.100">
    <property type="match status" value="1"/>
</dbReference>
<dbReference type="EMBL" id="MEZT01000005">
    <property type="protein sequence ID" value="OGD57121.1"/>
    <property type="molecule type" value="Genomic_DNA"/>
</dbReference>
<evidence type="ECO:0000256" key="6">
    <source>
        <dbReference type="RuleBase" id="RU004168"/>
    </source>
</evidence>
<feature type="active site" evidence="4">
    <location>
        <position position="38"/>
    </location>
</feature>
<dbReference type="PANTHER" id="PTHR47268">
    <property type="entry name" value="ACYLPHOSPHATASE"/>
    <property type="match status" value="1"/>
</dbReference>
<dbReference type="InterPro" id="IPR017968">
    <property type="entry name" value="Acylphosphatase_CS"/>
</dbReference>
<comment type="similarity">
    <text evidence="1 6">Belongs to the acylphosphatase family.</text>
</comment>
<evidence type="ECO:0000256" key="2">
    <source>
        <dbReference type="ARBA" id="ARBA00012150"/>
    </source>
</evidence>
<gene>
    <name evidence="8" type="ORF">A2V71_01655</name>
</gene>
<evidence type="ECO:0000259" key="7">
    <source>
        <dbReference type="PROSITE" id="PS51160"/>
    </source>
</evidence>
<reference evidence="8 9" key="1">
    <citation type="journal article" date="2016" name="Nat. Commun.">
        <title>Thousands of microbial genomes shed light on interconnected biogeochemical processes in an aquifer system.</title>
        <authorList>
            <person name="Anantharaman K."/>
            <person name="Brown C.T."/>
            <person name="Hug L.A."/>
            <person name="Sharon I."/>
            <person name="Castelle C.J."/>
            <person name="Probst A.J."/>
            <person name="Thomas B.C."/>
            <person name="Singh A."/>
            <person name="Wilkins M.J."/>
            <person name="Karaoz U."/>
            <person name="Brodie E.L."/>
            <person name="Williams K.H."/>
            <person name="Hubbard S.S."/>
            <person name="Banfield J.F."/>
        </authorList>
    </citation>
    <scope>NUCLEOTIDE SEQUENCE [LARGE SCALE GENOMIC DNA]</scope>
</reference>
<dbReference type="PROSITE" id="PS51160">
    <property type="entry name" value="ACYLPHOSPHATASE_3"/>
    <property type="match status" value="1"/>
</dbReference>
<evidence type="ECO:0000256" key="3">
    <source>
        <dbReference type="ARBA" id="ARBA00047645"/>
    </source>
</evidence>
<evidence type="ECO:0000313" key="9">
    <source>
        <dbReference type="Proteomes" id="UP000178764"/>
    </source>
</evidence>
<dbReference type="Proteomes" id="UP000178764">
    <property type="component" value="Unassembled WGS sequence"/>
</dbReference>
<dbReference type="InterPro" id="IPR020456">
    <property type="entry name" value="Acylphosphatase"/>
</dbReference>
<organism evidence="8 9">
    <name type="scientific">Candidatus Berkelbacteria bacterium RBG_13_40_8</name>
    <dbReference type="NCBI Taxonomy" id="1797467"/>
    <lineage>
        <taxon>Bacteria</taxon>
        <taxon>Candidatus Berkelbacteria</taxon>
    </lineage>
</organism>
<evidence type="ECO:0000313" key="8">
    <source>
        <dbReference type="EMBL" id="OGD57121.1"/>
    </source>
</evidence>
<feature type="domain" description="Acylphosphatase-like" evidence="7">
    <location>
        <begin position="5"/>
        <end position="92"/>
    </location>
</feature>
<keyword evidence="4 5" id="KW-0378">Hydrolase</keyword>
<dbReference type="AlphaFoldDB" id="A0A1F5DQ33"/>
<dbReference type="InterPro" id="IPR001792">
    <property type="entry name" value="Acylphosphatase-like_dom"/>
</dbReference>
<feature type="active site" evidence="4">
    <location>
        <position position="20"/>
    </location>
</feature>
<dbReference type="Pfam" id="PF00708">
    <property type="entry name" value="Acylphosphatase"/>
    <property type="match status" value="1"/>
</dbReference>
<dbReference type="PROSITE" id="PS00150">
    <property type="entry name" value="ACYLPHOSPHATASE_1"/>
    <property type="match status" value="1"/>
</dbReference>
<evidence type="ECO:0000256" key="1">
    <source>
        <dbReference type="ARBA" id="ARBA00005614"/>
    </source>
</evidence>
<protein>
    <recommendedName>
        <fullName evidence="2 4">Acylphosphatase</fullName>
        <ecNumber evidence="2 4">3.6.1.7</ecNumber>
    </recommendedName>
</protein>
<name>A0A1F5DQ33_9BACT</name>
<dbReference type="SUPFAM" id="SSF54975">
    <property type="entry name" value="Acylphosphatase/BLUF domain-like"/>
    <property type="match status" value="1"/>
</dbReference>
<accession>A0A1F5DQ33</accession>
<sequence length="92" mass="10152">MSISRLKIAIHGQVQGVFFRAEIQQIAEGLNLTGFAKNLDDGSVGVVAEGDKENLEKLLEWCHKGSDLARVTKVESSWGEPIGEFEGFQVKY</sequence>
<dbReference type="InterPro" id="IPR036046">
    <property type="entry name" value="Acylphosphatase-like_dom_sf"/>
</dbReference>
<dbReference type="PROSITE" id="PS00151">
    <property type="entry name" value="ACYLPHOSPHATASE_2"/>
    <property type="match status" value="1"/>
</dbReference>
<comment type="catalytic activity">
    <reaction evidence="3 4 5">
        <text>an acyl phosphate + H2O = a carboxylate + phosphate + H(+)</text>
        <dbReference type="Rhea" id="RHEA:14965"/>
        <dbReference type="ChEBI" id="CHEBI:15377"/>
        <dbReference type="ChEBI" id="CHEBI:15378"/>
        <dbReference type="ChEBI" id="CHEBI:29067"/>
        <dbReference type="ChEBI" id="CHEBI:43474"/>
        <dbReference type="ChEBI" id="CHEBI:59918"/>
        <dbReference type="EC" id="3.6.1.7"/>
    </reaction>
</comment>